<dbReference type="AlphaFoldDB" id="A0A9W4XLU6"/>
<name>A0A9W4XLU6_9PLEO</name>
<comment type="caution">
    <text evidence="1">The sequence shown here is derived from an EMBL/GenBank/DDBJ whole genome shotgun (WGS) entry which is preliminary data.</text>
</comment>
<protein>
    <submittedName>
        <fullName evidence="1">Uncharacterized protein</fullName>
    </submittedName>
</protein>
<proteinExistence type="predicted"/>
<organism evidence="1 2">
    <name type="scientific">Periconia digitata</name>
    <dbReference type="NCBI Taxonomy" id="1303443"/>
    <lineage>
        <taxon>Eukaryota</taxon>
        <taxon>Fungi</taxon>
        <taxon>Dikarya</taxon>
        <taxon>Ascomycota</taxon>
        <taxon>Pezizomycotina</taxon>
        <taxon>Dothideomycetes</taxon>
        <taxon>Pleosporomycetidae</taxon>
        <taxon>Pleosporales</taxon>
        <taxon>Massarineae</taxon>
        <taxon>Periconiaceae</taxon>
        <taxon>Periconia</taxon>
    </lineage>
</organism>
<reference evidence="1" key="1">
    <citation type="submission" date="2023-01" db="EMBL/GenBank/DDBJ databases">
        <authorList>
            <person name="Van Ghelder C."/>
            <person name="Rancurel C."/>
        </authorList>
    </citation>
    <scope>NUCLEOTIDE SEQUENCE</scope>
    <source>
        <strain evidence="1">CNCM I-4278</strain>
    </source>
</reference>
<evidence type="ECO:0000313" key="1">
    <source>
        <dbReference type="EMBL" id="CAI6333275.1"/>
    </source>
</evidence>
<dbReference type="EMBL" id="CAOQHR010000004">
    <property type="protein sequence ID" value="CAI6333275.1"/>
    <property type="molecule type" value="Genomic_DNA"/>
</dbReference>
<accession>A0A9W4XLU6</accession>
<evidence type="ECO:0000313" key="2">
    <source>
        <dbReference type="Proteomes" id="UP001152607"/>
    </source>
</evidence>
<keyword evidence="2" id="KW-1185">Reference proteome</keyword>
<sequence length="177" mass="19745">MLGAEVSGKKKKRDRKIGPFIQSISHIDQRQFSACTLNPEIMGPRAGPVVAAKAHSERTYGSLIRLYMSCRLAPPVAKAGLPKNPWRKRSTTRPAKLSTTDAGIVKMTKMAKEIMYGGFRPMIGISLRGEKRRGPMPYARTYMERPRDAILRVTPNCSMTPGMEGEYMAEPMYTPIV</sequence>
<dbReference type="Proteomes" id="UP001152607">
    <property type="component" value="Unassembled WGS sequence"/>
</dbReference>
<gene>
    <name evidence="1" type="ORF">PDIGIT_LOCUS6313</name>
</gene>